<evidence type="ECO:0000256" key="9">
    <source>
        <dbReference type="ARBA" id="ARBA00023163"/>
    </source>
</evidence>
<keyword evidence="3" id="KW-0479">Metal-binding</keyword>
<feature type="domain" description="C2H2-type" evidence="13">
    <location>
        <begin position="621"/>
        <end position="648"/>
    </location>
</feature>
<feature type="region of interest" description="Disordered" evidence="12">
    <location>
        <begin position="690"/>
        <end position="787"/>
    </location>
</feature>
<dbReference type="InterPro" id="IPR057448">
    <property type="entry name" value="BCL-11A_Znf_CCHC"/>
</dbReference>
<protein>
    <recommendedName>
        <fullName evidence="13">C2H2-type domain-containing protein</fullName>
    </recommendedName>
</protein>
<dbReference type="PROSITE" id="PS00028">
    <property type="entry name" value="ZINC_FINGER_C2H2_1"/>
    <property type="match status" value="3"/>
</dbReference>
<dbReference type="InterPro" id="IPR036236">
    <property type="entry name" value="Znf_C2H2_sf"/>
</dbReference>
<dbReference type="Gene3D" id="3.30.160.60">
    <property type="entry name" value="Classic Zinc Finger"/>
    <property type="match status" value="3"/>
</dbReference>
<dbReference type="GO" id="GO:0000981">
    <property type="term" value="F:DNA-binding transcription factor activity, RNA polymerase II-specific"/>
    <property type="evidence" value="ECO:0007669"/>
    <property type="project" value="TreeGrafter"/>
</dbReference>
<comment type="subcellular location">
    <subcellularLocation>
        <location evidence="1">Nucleus</location>
    </subcellularLocation>
</comment>
<dbReference type="Proteomes" id="UP000828390">
    <property type="component" value="Unassembled WGS sequence"/>
</dbReference>
<dbReference type="SUPFAM" id="SSF57667">
    <property type="entry name" value="beta-beta-alpha zinc fingers"/>
    <property type="match status" value="2"/>
</dbReference>
<keyword evidence="9" id="KW-0804">Transcription</keyword>
<evidence type="ECO:0000256" key="7">
    <source>
        <dbReference type="ARBA" id="ARBA00023015"/>
    </source>
</evidence>
<feature type="compositionally biased region" description="Low complexity" evidence="12">
    <location>
        <begin position="713"/>
        <end position="726"/>
    </location>
</feature>
<dbReference type="SMART" id="SM00355">
    <property type="entry name" value="ZnF_C2H2"/>
    <property type="match status" value="5"/>
</dbReference>
<evidence type="ECO:0000259" key="13">
    <source>
        <dbReference type="PROSITE" id="PS50157"/>
    </source>
</evidence>
<evidence type="ECO:0000313" key="15">
    <source>
        <dbReference type="Proteomes" id="UP000828390"/>
    </source>
</evidence>
<keyword evidence="7" id="KW-0805">Transcription regulation</keyword>
<evidence type="ECO:0000256" key="2">
    <source>
        <dbReference type="ARBA" id="ARBA00006991"/>
    </source>
</evidence>
<reference evidence="14" key="1">
    <citation type="journal article" date="2019" name="bioRxiv">
        <title>The Genome of the Zebra Mussel, Dreissena polymorpha: A Resource for Invasive Species Research.</title>
        <authorList>
            <person name="McCartney M.A."/>
            <person name="Auch B."/>
            <person name="Kono T."/>
            <person name="Mallez S."/>
            <person name="Zhang Y."/>
            <person name="Obille A."/>
            <person name="Becker A."/>
            <person name="Abrahante J.E."/>
            <person name="Garbe J."/>
            <person name="Badalamenti J.P."/>
            <person name="Herman A."/>
            <person name="Mangelson H."/>
            <person name="Liachko I."/>
            <person name="Sullivan S."/>
            <person name="Sone E.D."/>
            <person name="Koren S."/>
            <person name="Silverstein K.A.T."/>
            <person name="Beckman K.B."/>
            <person name="Gohl D.M."/>
        </authorList>
    </citation>
    <scope>NUCLEOTIDE SEQUENCE</scope>
    <source>
        <strain evidence="14">Duluth1</strain>
        <tissue evidence="14">Whole animal</tissue>
    </source>
</reference>
<feature type="region of interest" description="Disordered" evidence="12">
    <location>
        <begin position="569"/>
        <end position="592"/>
    </location>
</feature>
<dbReference type="PROSITE" id="PS50157">
    <property type="entry name" value="ZINC_FINGER_C2H2_2"/>
    <property type="match status" value="4"/>
</dbReference>
<dbReference type="InterPro" id="IPR056438">
    <property type="entry name" value="Znf-C2H2_CTCF"/>
</dbReference>
<dbReference type="PANTHER" id="PTHR23235:SF142">
    <property type="entry name" value="ZINC FINGER PROTEIN 384"/>
    <property type="match status" value="1"/>
</dbReference>
<dbReference type="FunFam" id="3.30.160.60:FF:000075">
    <property type="entry name" value="Putative zinc finger protein 536"/>
    <property type="match status" value="1"/>
</dbReference>
<dbReference type="GO" id="GO:0008270">
    <property type="term" value="F:zinc ion binding"/>
    <property type="evidence" value="ECO:0007669"/>
    <property type="project" value="UniProtKB-KW"/>
</dbReference>
<comment type="similarity">
    <text evidence="2">Belongs to the krueppel C2H2-type zinc-finger protein family.</text>
</comment>
<keyword evidence="8" id="KW-0238">DNA-binding</keyword>
<feature type="compositionally biased region" description="Polar residues" evidence="12">
    <location>
        <begin position="444"/>
        <end position="456"/>
    </location>
</feature>
<dbReference type="GO" id="GO:0005634">
    <property type="term" value="C:nucleus"/>
    <property type="evidence" value="ECO:0007669"/>
    <property type="project" value="UniProtKB-SubCell"/>
</dbReference>
<feature type="compositionally biased region" description="Polar residues" evidence="12">
    <location>
        <begin position="729"/>
        <end position="746"/>
    </location>
</feature>
<sequence length="787" mass="86349">MTVDYLTCGQCSREFPLQGITLFIQHKKLDCNDDLTCPNQAFDLKCNFCEAGFQTAWGLLLHAQITHNVKIFLEKTSKSIVNNLSTPLSIQSPVIPSFTSSQNACGSQKSCTESEKSFRAIYTQKNTTAFSENRKTGFEDVSTASRKPNEFELTKTCPLQETLNDKGAVDLQSTCIGYMPTQVTYTTLAANSIFPPRQVKLLPRAPLTLRENRTIVFNTRPSVQPLNFDASRNMTLAAVTPILHVPFNVTPSVPMQGTVLTVIPNVATTTGVATIANTTPFVSSSNSFSILPKTLQLATTTVAKADIPSENISEDANNHQLGTEMELEECEALDPEEDKLDDPELDSDQTCCNDQGCGVTVIPGSHEHLQKCCNAVVPKKRKRHMELKHMPFSWGLSRYARRKIMHRSRACSAARTVNTHISSKPQSRGTNTIYIDVESDSLLSNDSQGASFSVRQSVGDDQDNGRDSPRSQLSDVTPMKQRSLILKPGSLLSIPFTYSFPTTCILPISGKALNSTCTSTVSIQSDTGSRALTQIVPNTSANIVVKSNSNPKFQTGMKEMIRSSILAKQSSKPPTLLSQNAESDDRSESSKPFQCEKCSMAFNQRIHLKKHMSKHTGIKPYKCDECDYSTVERSHLKVHIRIHTGEKPFKCTYCEYATAQNSTLKIHLKRHHGSRMFQCSTCSKQFTEERQLKGHAREHRPGSGGAESSQAISSEETPGSSSGGVSQDVPGSTNQQTALTGSTNPHMPSLVELLANQTTDNRSSTTTSVSANEKPDVDHVISVNENS</sequence>
<organism evidence="14 15">
    <name type="scientific">Dreissena polymorpha</name>
    <name type="common">Zebra mussel</name>
    <name type="synonym">Mytilus polymorpha</name>
    <dbReference type="NCBI Taxonomy" id="45954"/>
    <lineage>
        <taxon>Eukaryota</taxon>
        <taxon>Metazoa</taxon>
        <taxon>Spiralia</taxon>
        <taxon>Lophotrochozoa</taxon>
        <taxon>Mollusca</taxon>
        <taxon>Bivalvia</taxon>
        <taxon>Autobranchia</taxon>
        <taxon>Heteroconchia</taxon>
        <taxon>Euheterodonta</taxon>
        <taxon>Imparidentia</taxon>
        <taxon>Neoheterodontei</taxon>
        <taxon>Myida</taxon>
        <taxon>Dreissenoidea</taxon>
        <taxon>Dreissenidae</taxon>
        <taxon>Dreissena</taxon>
    </lineage>
</organism>
<proteinExistence type="inferred from homology"/>
<evidence type="ECO:0000256" key="1">
    <source>
        <dbReference type="ARBA" id="ARBA00004123"/>
    </source>
</evidence>
<keyword evidence="10" id="KW-0539">Nucleus</keyword>
<dbReference type="FunFam" id="3.30.160.60:FF:001228">
    <property type="entry name" value="Zinc finger protein 236"/>
    <property type="match status" value="1"/>
</dbReference>
<evidence type="ECO:0000256" key="12">
    <source>
        <dbReference type="SAM" id="MobiDB-lite"/>
    </source>
</evidence>
<dbReference type="Pfam" id="PF00096">
    <property type="entry name" value="zf-C2H2"/>
    <property type="match status" value="1"/>
</dbReference>
<keyword evidence="15" id="KW-1185">Reference proteome</keyword>
<feature type="domain" description="C2H2-type" evidence="13">
    <location>
        <begin position="649"/>
        <end position="676"/>
    </location>
</feature>
<dbReference type="OrthoDB" id="8113227at2759"/>
<feature type="domain" description="C2H2-type" evidence="13">
    <location>
        <begin position="593"/>
        <end position="620"/>
    </location>
</feature>
<comment type="caution">
    <text evidence="14">The sequence shown here is derived from an EMBL/GenBank/DDBJ whole genome shotgun (WGS) entry which is preliminary data.</text>
</comment>
<accession>A0A9D4GZX7</accession>
<dbReference type="Pfam" id="PF25491">
    <property type="entry name" value="CCHC_BCL-11A"/>
    <property type="match status" value="1"/>
</dbReference>
<evidence type="ECO:0000256" key="8">
    <source>
        <dbReference type="ARBA" id="ARBA00023125"/>
    </source>
</evidence>
<feature type="domain" description="C2H2-type" evidence="13">
    <location>
        <begin position="677"/>
        <end position="699"/>
    </location>
</feature>
<keyword evidence="5 11" id="KW-0863">Zinc-finger</keyword>
<dbReference type="PANTHER" id="PTHR23235">
    <property type="entry name" value="KRUEPPEL-LIKE TRANSCRIPTION FACTOR"/>
    <property type="match status" value="1"/>
</dbReference>
<evidence type="ECO:0000256" key="11">
    <source>
        <dbReference type="PROSITE-ProRule" id="PRU00042"/>
    </source>
</evidence>
<name>A0A9D4GZX7_DREPO</name>
<dbReference type="InterPro" id="IPR013087">
    <property type="entry name" value="Znf_C2H2_type"/>
</dbReference>
<evidence type="ECO:0000256" key="4">
    <source>
        <dbReference type="ARBA" id="ARBA00022737"/>
    </source>
</evidence>
<keyword evidence="4" id="KW-0677">Repeat</keyword>
<evidence type="ECO:0000313" key="14">
    <source>
        <dbReference type="EMBL" id="KAH3824489.1"/>
    </source>
</evidence>
<dbReference type="GO" id="GO:0000978">
    <property type="term" value="F:RNA polymerase II cis-regulatory region sequence-specific DNA binding"/>
    <property type="evidence" value="ECO:0007669"/>
    <property type="project" value="TreeGrafter"/>
</dbReference>
<reference evidence="14" key="2">
    <citation type="submission" date="2020-11" db="EMBL/GenBank/DDBJ databases">
        <authorList>
            <person name="McCartney M.A."/>
            <person name="Auch B."/>
            <person name="Kono T."/>
            <person name="Mallez S."/>
            <person name="Becker A."/>
            <person name="Gohl D.M."/>
            <person name="Silverstein K.A.T."/>
            <person name="Koren S."/>
            <person name="Bechman K.B."/>
            <person name="Herman A."/>
            <person name="Abrahante J.E."/>
            <person name="Garbe J."/>
        </authorList>
    </citation>
    <scope>NUCLEOTIDE SEQUENCE</scope>
    <source>
        <strain evidence="14">Duluth1</strain>
        <tissue evidence="14">Whole animal</tissue>
    </source>
</reference>
<feature type="compositionally biased region" description="Polar residues" evidence="12">
    <location>
        <begin position="569"/>
        <end position="581"/>
    </location>
</feature>
<evidence type="ECO:0000256" key="5">
    <source>
        <dbReference type="ARBA" id="ARBA00022771"/>
    </source>
</evidence>
<feature type="compositionally biased region" description="Polar residues" evidence="12">
    <location>
        <begin position="755"/>
        <end position="771"/>
    </location>
</feature>
<gene>
    <name evidence="14" type="ORF">DPMN_126326</name>
</gene>
<evidence type="ECO:0000256" key="3">
    <source>
        <dbReference type="ARBA" id="ARBA00022723"/>
    </source>
</evidence>
<evidence type="ECO:0000256" key="6">
    <source>
        <dbReference type="ARBA" id="ARBA00022833"/>
    </source>
</evidence>
<keyword evidence="6" id="KW-0862">Zinc</keyword>
<dbReference type="Pfam" id="PF23611">
    <property type="entry name" value="zf-C2H2_16"/>
    <property type="match status" value="1"/>
</dbReference>
<dbReference type="EMBL" id="JAIWYP010000005">
    <property type="protein sequence ID" value="KAH3824489.1"/>
    <property type="molecule type" value="Genomic_DNA"/>
</dbReference>
<dbReference type="FunFam" id="3.30.160.60:FF:001629">
    <property type="entry name" value="Uncharacterized protein"/>
    <property type="match status" value="1"/>
</dbReference>
<dbReference type="AlphaFoldDB" id="A0A9D4GZX7"/>
<feature type="region of interest" description="Disordered" evidence="12">
    <location>
        <begin position="444"/>
        <end position="479"/>
    </location>
</feature>
<evidence type="ECO:0000256" key="10">
    <source>
        <dbReference type="ARBA" id="ARBA00023242"/>
    </source>
</evidence>